<sequence>MVKQFSRHILALFFLFISLQSAAQTTAPAVRFGVIADIQYADQPDRGTRYYRRSLQKMDSCVADLNNEQLAFSAVFGDLVDQGPKDLGPVMAQLKRLKAGFRNVLGNHDFVGVSDRDALFRQFEMPAPYYAFEKGGWMFIVLNTNEVSGYGANEGAPVRKEWEAQIDGLKKAGRKNMQPWNGGVSRRQLSWLEQQLAKAKKKKENVLVFTHHPLFPESGYETLNNRAVLAILEKFPNVKGILSGHHHTGGFAYYNRIPAVTLEGMIETPDQNAYGVVELYPDKIVLTGRGRMSSRTLLFNSK</sequence>
<comment type="caution">
    <text evidence="3">The sequence shown here is derived from an EMBL/GenBank/DDBJ whole genome shotgun (WGS) entry which is preliminary data.</text>
</comment>
<feature type="signal peptide" evidence="1">
    <location>
        <begin position="1"/>
        <end position="23"/>
    </location>
</feature>
<reference evidence="3 4" key="1">
    <citation type="submission" date="2018-11" db="EMBL/GenBank/DDBJ databases">
        <title>Chitinophaga lutea sp.nov., isolate from arsenic contaminated soil.</title>
        <authorList>
            <person name="Zong Y."/>
        </authorList>
    </citation>
    <scope>NUCLEOTIDE SEQUENCE [LARGE SCALE GENOMIC DNA]</scope>
    <source>
        <strain evidence="3 4">ZY74</strain>
    </source>
</reference>
<feature type="chain" id="PRO_5018178043" evidence="1">
    <location>
        <begin position="24"/>
        <end position="302"/>
    </location>
</feature>
<evidence type="ECO:0000313" key="4">
    <source>
        <dbReference type="Proteomes" id="UP000278351"/>
    </source>
</evidence>
<evidence type="ECO:0000313" key="3">
    <source>
        <dbReference type="EMBL" id="RPE12542.1"/>
    </source>
</evidence>
<organism evidence="3 4">
    <name type="scientific">Chitinophaga lutea</name>
    <dbReference type="NCBI Taxonomy" id="2488634"/>
    <lineage>
        <taxon>Bacteria</taxon>
        <taxon>Pseudomonadati</taxon>
        <taxon>Bacteroidota</taxon>
        <taxon>Chitinophagia</taxon>
        <taxon>Chitinophagales</taxon>
        <taxon>Chitinophagaceae</taxon>
        <taxon>Chitinophaga</taxon>
    </lineage>
</organism>
<feature type="domain" description="Calcineurin-like phosphoesterase" evidence="2">
    <location>
        <begin position="31"/>
        <end position="248"/>
    </location>
</feature>
<dbReference type="GO" id="GO:0030145">
    <property type="term" value="F:manganese ion binding"/>
    <property type="evidence" value="ECO:0007669"/>
    <property type="project" value="TreeGrafter"/>
</dbReference>
<dbReference type="EMBL" id="RPDH01000001">
    <property type="protein sequence ID" value="RPE12542.1"/>
    <property type="molecule type" value="Genomic_DNA"/>
</dbReference>
<keyword evidence="4" id="KW-1185">Reference proteome</keyword>
<dbReference type="InterPro" id="IPR029052">
    <property type="entry name" value="Metallo-depent_PP-like"/>
</dbReference>
<dbReference type="PANTHER" id="PTHR16509:SF1">
    <property type="entry name" value="MANGANESE-DEPENDENT ADP-RIBOSE_CDP-ALCOHOL DIPHOSPHATASE"/>
    <property type="match status" value="1"/>
</dbReference>
<dbReference type="RefSeq" id="WP_123845053.1">
    <property type="nucleotide sequence ID" value="NZ_RPDH01000001.1"/>
</dbReference>
<dbReference type="Gene3D" id="3.60.21.10">
    <property type="match status" value="1"/>
</dbReference>
<dbReference type="InterPro" id="IPR004843">
    <property type="entry name" value="Calcineurin-like_PHP"/>
</dbReference>
<evidence type="ECO:0000259" key="2">
    <source>
        <dbReference type="Pfam" id="PF00149"/>
    </source>
</evidence>
<dbReference type="Proteomes" id="UP000278351">
    <property type="component" value="Unassembled WGS sequence"/>
</dbReference>
<dbReference type="GO" id="GO:0047734">
    <property type="term" value="F:CDP-glycerol diphosphatase activity"/>
    <property type="evidence" value="ECO:0007669"/>
    <property type="project" value="TreeGrafter"/>
</dbReference>
<keyword evidence="1" id="KW-0732">Signal</keyword>
<dbReference type="Pfam" id="PF00149">
    <property type="entry name" value="Metallophos"/>
    <property type="match status" value="1"/>
</dbReference>
<dbReference type="GO" id="GO:0047631">
    <property type="term" value="F:ADP-ribose diphosphatase activity"/>
    <property type="evidence" value="ECO:0007669"/>
    <property type="project" value="TreeGrafter"/>
</dbReference>
<evidence type="ECO:0000256" key="1">
    <source>
        <dbReference type="SAM" id="SignalP"/>
    </source>
</evidence>
<dbReference type="OrthoDB" id="9791866at2"/>
<proteinExistence type="predicted"/>
<dbReference type="SUPFAM" id="SSF56300">
    <property type="entry name" value="Metallo-dependent phosphatases"/>
    <property type="match status" value="1"/>
</dbReference>
<dbReference type="PANTHER" id="PTHR16509">
    <property type="match status" value="1"/>
</dbReference>
<dbReference type="GO" id="GO:0008663">
    <property type="term" value="F:2',3'-cyclic-nucleotide 2'-phosphodiesterase activity"/>
    <property type="evidence" value="ECO:0007669"/>
    <property type="project" value="TreeGrafter"/>
</dbReference>
<name>A0A3N4PV95_9BACT</name>
<accession>A0A3N4PV95</accession>
<dbReference type="AlphaFoldDB" id="A0A3N4PV95"/>
<gene>
    <name evidence="3" type="ORF">EGT74_03030</name>
</gene>
<protein>
    <submittedName>
        <fullName evidence="3">Metallophosphoesterase</fullName>
    </submittedName>
</protein>